<dbReference type="SUPFAM" id="SSF55781">
    <property type="entry name" value="GAF domain-like"/>
    <property type="match status" value="2"/>
</dbReference>
<reference evidence="4" key="1">
    <citation type="journal article" date="2019" name="Int. J. Syst. Evol. Microbiol.">
        <title>The Global Catalogue of Microorganisms (GCM) 10K type strain sequencing project: providing services to taxonomists for standard genome sequencing and annotation.</title>
        <authorList>
            <consortium name="The Broad Institute Genomics Platform"/>
            <consortium name="The Broad Institute Genome Sequencing Center for Infectious Disease"/>
            <person name="Wu L."/>
            <person name="Ma J."/>
        </authorList>
    </citation>
    <scope>NUCLEOTIDE SEQUENCE [LARGE SCALE GENOMIC DNA]</scope>
    <source>
        <strain evidence="4">JCM 17555</strain>
    </source>
</reference>
<keyword evidence="1" id="KW-0175">Coiled coil</keyword>
<sequence>MKDAHKTKDQLIQELQELRYQLALDSDEQRQELTDIHSLLVAINTTLNLDEVIEKVMDALRHVFNFNQISIYLFNAETSSLEVTNWYGEGVTEELRKIFENYPLSIDWDEVYFVRSFLDSEIKVINSVTPELLVHYSDRDRQMFEWNPHKGIAIFPLEVQEKVIGVINFVHTEAPFSLRRQDVYRIGRYVAAIATTINNAYLVRKTRYALEQSRAREREIAHLNQVILTTATTLDLDEVFAAISLGLKDIFEFEAVGIQLADKEKNLLNIHKVYGDVITEELLEKWCALEITTVREDSASSYTFATGETFYFPKITPELPFTDIDRVMYEIKPFSAYMALPLIVQHETIGVISFFRADEYFNLDEEDLARIRRYVASLSTAINNARIHEQLKRSNTSTE</sequence>
<organism evidence="3 4">
    <name type="scientific">Allohahella marinimesophila</name>
    <dbReference type="NCBI Taxonomy" id="1054972"/>
    <lineage>
        <taxon>Bacteria</taxon>
        <taxon>Pseudomonadati</taxon>
        <taxon>Pseudomonadota</taxon>
        <taxon>Gammaproteobacteria</taxon>
        <taxon>Oceanospirillales</taxon>
        <taxon>Hahellaceae</taxon>
        <taxon>Allohahella</taxon>
    </lineage>
</organism>
<keyword evidence="4" id="KW-1185">Reference proteome</keyword>
<dbReference type="RefSeq" id="WP_344802330.1">
    <property type="nucleotide sequence ID" value="NZ_BAABBO010000001.1"/>
</dbReference>
<dbReference type="SMART" id="SM00065">
    <property type="entry name" value="GAF"/>
    <property type="match status" value="2"/>
</dbReference>
<feature type="coiled-coil region" evidence="1">
    <location>
        <begin position="1"/>
        <end position="28"/>
    </location>
</feature>
<gene>
    <name evidence="3" type="ORF">GCM10022278_01780</name>
</gene>
<dbReference type="InterPro" id="IPR029016">
    <property type="entry name" value="GAF-like_dom_sf"/>
</dbReference>
<dbReference type="Proteomes" id="UP001501337">
    <property type="component" value="Unassembled WGS sequence"/>
</dbReference>
<accession>A0ABP7NG97</accession>
<evidence type="ECO:0000313" key="3">
    <source>
        <dbReference type="EMBL" id="GAA3946256.1"/>
    </source>
</evidence>
<dbReference type="EMBL" id="BAABBO010000001">
    <property type="protein sequence ID" value="GAA3946256.1"/>
    <property type="molecule type" value="Genomic_DNA"/>
</dbReference>
<evidence type="ECO:0000256" key="1">
    <source>
        <dbReference type="SAM" id="Coils"/>
    </source>
</evidence>
<dbReference type="InterPro" id="IPR003018">
    <property type="entry name" value="GAF"/>
</dbReference>
<protein>
    <recommendedName>
        <fullName evidence="2">GAF domain-containing protein</fullName>
    </recommendedName>
</protein>
<evidence type="ECO:0000313" key="4">
    <source>
        <dbReference type="Proteomes" id="UP001501337"/>
    </source>
</evidence>
<feature type="domain" description="GAF" evidence="2">
    <location>
        <begin position="235"/>
        <end position="392"/>
    </location>
</feature>
<dbReference type="Gene3D" id="3.30.450.40">
    <property type="match status" value="2"/>
</dbReference>
<feature type="domain" description="GAF" evidence="2">
    <location>
        <begin position="48"/>
        <end position="207"/>
    </location>
</feature>
<comment type="caution">
    <text evidence="3">The sequence shown here is derived from an EMBL/GenBank/DDBJ whole genome shotgun (WGS) entry which is preliminary data.</text>
</comment>
<proteinExistence type="predicted"/>
<evidence type="ECO:0000259" key="2">
    <source>
        <dbReference type="SMART" id="SM00065"/>
    </source>
</evidence>
<name>A0ABP7NG97_9GAMM</name>
<dbReference type="Pfam" id="PF13492">
    <property type="entry name" value="GAF_3"/>
    <property type="match status" value="1"/>
</dbReference>